<evidence type="ECO:0000256" key="2">
    <source>
        <dbReference type="ARBA" id="ARBA00004651"/>
    </source>
</evidence>
<keyword evidence="8 12" id="KW-0297">G-protein coupled receptor</keyword>
<accession>A0A5E4D1V3</accession>
<dbReference type="PROSITE" id="PS00237">
    <property type="entry name" value="G_PROTEIN_RECEP_F1_1"/>
    <property type="match status" value="1"/>
</dbReference>
<dbReference type="InterPro" id="IPR000276">
    <property type="entry name" value="GPCR_Rhodpsn"/>
</dbReference>
<feature type="transmembrane region" description="Helical" evidence="13">
    <location>
        <begin position="65"/>
        <end position="82"/>
    </location>
</feature>
<keyword evidence="7 13" id="KW-1133">Transmembrane helix</keyword>
<reference evidence="15" key="1">
    <citation type="submission" date="2019-04" db="EMBL/GenBank/DDBJ databases">
        <authorList>
            <person name="Alioto T."/>
            <person name="Alioto T."/>
        </authorList>
    </citation>
    <scope>NUCLEOTIDE SEQUENCE [LARGE SCALE GENOMIC DNA]</scope>
</reference>
<proteinExistence type="inferred from homology"/>
<evidence type="ECO:0000256" key="5">
    <source>
        <dbReference type="ARBA" id="ARBA00022692"/>
    </source>
</evidence>
<dbReference type="PANTHER" id="PTHR26452">
    <property type="entry name" value="OLFACTORY RECEPTOR"/>
    <property type="match status" value="1"/>
</dbReference>
<keyword evidence="6 13" id="KW-0552">Olfaction</keyword>
<organism evidence="15 16">
    <name type="scientific">Marmota monax</name>
    <name type="common">Woodchuck</name>
    <dbReference type="NCBI Taxonomy" id="9995"/>
    <lineage>
        <taxon>Eukaryota</taxon>
        <taxon>Metazoa</taxon>
        <taxon>Chordata</taxon>
        <taxon>Craniata</taxon>
        <taxon>Vertebrata</taxon>
        <taxon>Euteleostomi</taxon>
        <taxon>Mammalia</taxon>
        <taxon>Eutheria</taxon>
        <taxon>Euarchontoglires</taxon>
        <taxon>Glires</taxon>
        <taxon>Rodentia</taxon>
        <taxon>Sciuromorpha</taxon>
        <taxon>Sciuridae</taxon>
        <taxon>Xerinae</taxon>
        <taxon>Marmotini</taxon>
        <taxon>Marmota</taxon>
    </lineage>
</organism>
<dbReference type="PROSITE" id="PS50262">
    <property type="entry name" value="G_PROTEIN_RECEP_F1_2"/>
    <property type="match status" value="1"/>
</dbReference>
<feature type="transmembrane region" description="Helical" evidence="13">
    <location>
        <begin position="203"/>
        <end position="225"/>
    </location>
</feature>
<feature type="non-terminal residue" evidence="15">
    <location>
        <position position="1"/>
    </location>
</feature>
<keyword evidence="11 12" id="KW-0807">Transducer</keyword>
<feature type="transmembrane region" description="Helical" evidence="13">
    <location>
        <begin position="145"/>
        <end position="166"/>
    </location>
</feature>
<dbReference type="InterPro" id="IPR017452">
    <property type="entry name" value="GPCR_Rhodpsn_7TM"/>
</dbReference>
<dbReference type="SUPFAM" id="SSF81321">
    <property type="entry name" value="Family A G protein-coupled receptor-like"/>
    <property type="match status" value="1"/>
</dbReference>
<feature type="transmembrane region" description="Helical" evidence="13">
    <location>
        <begin position="32"/>
        <end position="53"/>
    </location>
</feature>
<evidence type="ECO:0000313" key="15">
    <source>
        <dbReference type="EMBL" id="VTJ88144.1"/>
    </source>
</evidence>
<sequence length="324" mass="35573">GSKAAADGNSSEAVVFLLVGFADSWTVQTTHAVLFLLVYLAALTGNLLIITVTTVDVRLQTPMYFFLRHLSFLDFCFISVTVPKSVVSSFTQDTSISFWGCALQAFFFMNLASTETALLTVMSYDRCVAICWPLHYEAIMSQRACVRMMALCWLSGGVSGLMHMAATFSLPFCGSSQVHHFFCDIPQLLSLLDSTAILPEVRVMVFVTSLVILCFGLITLSYGYIFSTVMRIPSKEGRWKTFSTCVPHLVVVTLFLVSGSIAYVKPVSSSPSISDLLLPVFYTVVPPTLNPIIYSLRNKELKAALRRLRRQCGVGAPPGPALRA</sequence>
<keyword evidence="16" id="KW-1185">Reference proteome</keyword>
<evidence type="ECO:0000256" key="11">
    <source>
        <dbReference type="ARBA" id="ARBA00023224"/>
    </source>
</evidence>
<evidence type="ECO:0000259" key="14">
    <source>
        <dbReference type="PROSITE" id="PS50262"/>
    </source>
</evidence>
<evidence type="ECO:0000313" key="16">
    <source>
        <dbReference type="Proteomes" id="UP000335636"/>
    </source>
</evidence>
<keyword evidence="4 13" id="KW-0716">Sensory transduction</keyword>
<dbReference type="PRINTS" id="PR00237">
    <property type="entry name" value="GPCRRHODOPSN"/>
</dbReference>
<dbReference type="Proteomes" id="UP000335636">
    <property type="component" value="Unassembled WGS sequence"/>
</dbReference>
<gene>
    <name evidence="15" type="ORF">MONAX_5E019825</name>
</gene>
<evidence type="ECO:0000256" key="12">
    <source>
        <dbReference type="RuleBase" id="RU000688"/>
    </source>
</evidence>
<evidence type="ECO:0000256" key="10">
    <source>
        <dbReference type="ARBA" id="ARBA00023170"/>
    </source>
</evidence>
<dbReference type="InterPro" id="IPR000725">
    <property type="entry name" value="Olfact_rcpt"/>
</dbReference>
<dbReference type="PRINTS" id="PR00245">
    <property type="entry name" value="OLFACTORYR"/>
</dbReference>
<keyword evidence="5 12" id="KW-0812">Transmembrane</keyword>
<feature type="transmembrane region" description="Helical" evidence="13">
    <location>
        <begin position="246"/>
        <end position="264"/>
    </location>
</feature>
<keyword evidence="10 12" id="KW-0675">Receptor</keyword>
<dbReference type="InterPro" id="IPR050516">
    <property type="entry name" value="Olfactory_GPCR"/>
</dbReference>
<comment type="function">
    <text evidence="1">Odorant receptor.</text>
</comment>
<dbReference type="AlphaFoldDB" id="A0A5E4D1V3"/>
<dbReference type="GO" id="GO:0004930">
    <property type="term" value="F:G protein-coupled receptor activity"/>
    <property type="evidence" value="ECO:0007669"/>
    <property type="project" value="UniProtKB-KW"/>
</dbReference>
<evidence type="ECO:0000256" key="1">
    <source>
        <dbReference type="ARBA" id="ARBA00002936"/>
    </source>
</evidence>
<name>A0A5E4D1V3_MARMO</name>
<evidence type="ECO:0000256" key="8">
    <source>
        <dbReference type="ARBA" id="ARBA00023040"/>
    </source>
</evidence>
<feature type="transmembrane region" description="Helical" evidence="13">
    <location>
        <begin position="276"/>
        <end position="296"/>
    </location>
</feature>
<evidence type="ECO:0000256" key="7">
    <source>
        <dbReference type="ARBA" id="ARBA00022989"/>
    </source>
</evidence>
<keyword evidence="3 13" id="KW-1003">Cell membrane</keyword>
<dbReference type="Pfam" id="PF13853">
    <property type="entry name" value="7tm_4"/>
    <property type="match status" value="1"/>
</dbReference>
<feature type="domain" description="G-protein coupled receptors family 1 profile" evidence="14">
    <location>
        <begin position="45"/>
        <end position="294"/>
    </location>
</feature>
<dbReference type="GO" id="GO:0004984">
    <property type="term" value="F:olfactory receptor activity"/>
    <property type="evidence" value="ECO:0007669"/>
    <property type="project" value="InterPro"/>
</dbReference>
<comment type="subcellular location">
    <subcellularLocation>
        <location evidence="2 13">Cell membrane</location>
        <topology evidence="2 13">Multi-pass membrane protein</topology>
    </subcellularLocation>
</comment>
<dbReference type="CDD" id="cd15227">
    <property type="entry name" value="7tmA_OR14-like"/>
    <property type="match status" value="1"/>
</dbReference>
<evidence type="ECO:0000256" key="3">
    <source>
        <dbReference type="ARBA" id="ARBA00022475"/>
    </source>
</evidence>
<feature type="transmembrane region" description="Helical" evidence="13">
    <location>
        <begin position="102"/>
        <end position="124"/>
    </location>
</feature>
<dbReference type="FunFam" id="1.20.1070.10:FF:000037">
    <property type="entry name" value="Olfactory receptor"/>
    <property type="match status" value="1"/>
</dbReference>
<dbReference type="GO" id="GO:0005886">
    <property type="term" value="C:plasma membrane"/>
    <property type="evidence" value="ECO:0007669"/>
    <property type="project" value="UniProtKB-SubCell"/>
</dbReference>
<comment type="similarity">
    <text evidence="12">Belongs to the G-protein coupled receptor 1 family.</text>
</comment>
<evidence type="ECO:0000256" key="9">
    <source>
        <dbReference type="ARBA" id="ARBA00023136"/>
    </source>
</evidence>
<keyword evidence="9 13" id="KW-0472">Membrane</keyword>
<evidence type="ECO:0000256" key="6">
    <source>
        <dbReference type="ARBA" id="ARBA00022725"/>
    </source>
</evidence>
<protein>
    <recommendedName>
        <fullName evidence="13">Olfactory receptor</fullName>
    </recommendedName>
</protein>
<comment type="caution">
    <text evidence="15">The sequence shown here is derived from an EMBL/GenBank/DDBJ whole genome shotgun (WGS) entry which is preliminary data.</text>
</comment>
<evidence type="ECO:0000256" key="13">
    <source>
        <dbReference type="RuleBase" id="RU363047"/>
    </source>
</evidence>
<evidence type="ECO:0000256" key="4">
    <source>
        <dbReference type="ARBA" id="ARBA00022606"/>
    </source>
</evidence>
<dbReference type="EMBL" id="CABDUW010002831">
    <property type="protein sequence ID" value="VTJ88144.1"/>
    <property type="molecule type" value="Genomic_DNA"/>
</dbReference>
<dbReference type="Gene3D" id="1.20.1070.10">
    <property type="entry name" value="Rhodopsin 7-helix transmembrane proteins"/>
    <property type="match status" value="1"/>
</dbReference>